<name>A0A6A6RT73_9PLEO</name>
<evidence type="ECO:0000313" key="3">
    <source>
        <dbReference type="Proteomes" id="UP000799753"/>
    </source>
</evidence>
<evidence type="ECO:0000313" key="2">
    <source>
        <dbReference type="EMBL" id="KAF2637418.1"/>
    </source>
</evidence>
<dbReference type="InterPro" id="IPR016181">
    <property type="entry name" value="Acyl_CoA_acyltransferase"/>
</dbReference>
<keyword evidence="2" id="KW-0012">Acyltransferase</keyword>
<organism evidence="2 3">
    <name type="scientific">Massarina eburnea CBS 473.64</name>
    <dbReference type="NCBI Taxonomy" id="1395130"/>
    <lineage>
        <taxon>Eukaryota</taxon>
        <taxon>Fungi</taxon>
        <taxon>Dikarya</taxon>
        <taxon>Ascomycota</taxon>
        <taxon>Pezizomycotina</taxon>
        <taxon>Dothideomycetes</taxon>
        <taxon>Pleosporomycetidae</taxon>
        <taxon>Pleosporales</taxon>
        <taxon>Massarineae</taxon>
        <taxon>Massarinaceae</taxon>
        <taxon>Massarina</taxon>
    </lineage>
</organism>
<gene>
    <name evidence="2" type="ORF">P280DRAFT_457813</name>
</gene>
<accession>A0A6A6RT73</accession>
<reference evidence="2" key="1">
    <citation type="journal article" date="2020" name="Stud. Mycol.">
        <title>101 Dothideomycetes genomes: a test case for predicting lifestyles and emergence of pathogens.</title>
        <authorList>
            <person name="Haridas S."/>
            <person name="Albert R."/>
            <person name="Binder M."/>
            <person name="Bloem J."/>
            <person name="Labutti K."/>
            <person name="Salamov A."/>
            <person name="Andreopoulos B."/>
            <person name="Baker S."/>
            <person name="Barry K."/>
            <person name="Bills G."/>
            <person name="Bluhm B."/>
            <person name="Cannon C."/>
            <person name="Castanera R."/>
            <person name="Culley D."/>
            <person name="Daum C."/>
            <person name="Ezra D."/>
            <person name="Gonzalez J."/>
            <person name="Henrissat B."/>
            <person name="Kuo A."/>
            <person name="Liang C."/>
            <person name="Lipzen A."/>
            <person name="Lutzoni F."/>
            <person name="Magnuson J."/>
            <person name="Mondo S."/>
            <person name="Nolan M."/>
            <person name="Ohm R."/>
            <person name="Pangilinan J."/>
            <person name="Park H.-J."/>
            <person name="Ramirez L."/>
            <person name="Alfaro M."/>
            <person name="Sun H."/>
            <person name="Tritt A."/>
            <person name="Yoshinaga Y."/>
            <person name="Zwiers L.-H."/>
            <person name="Turgeon B."/>
            <person name="Goodwin S."/>
            <person name="Spatafora J."/>
            <person name="Crous P."/>
            <person name="Grigoriev I."/>
        </authorList>
    </citation>
    <scope>NUCLEOTIDE SEQUENCE</scope>
    <source>
        <strain evidence="2">CBS 473.64</strain>
    </source>
</reference>
<sequence>MEPIIETPRLRLLRLQDTSTNSQHLKWFHELWSDDACTAWSLHGKCHTLEESQQWMREHETKFASLTYAIFEKTSTQGSAHSLPGKLIGNIGLRAQSSGPTLPPFPAPFASSIKDVPLDLRSLGYQFFESAWGKGYATEAGKALVEAYRTAMKENMEGGKEVFYLEGCWDEDNPASRKVLSKLGFTEVGWKEEHEKVFLGGQWRDGGYWVWGLYL</sequence>
<dbReference type="AlphaFoldDB" id="A0A6A6RT73"/>
<dbReference type="PANTHER" id="PTHR43792:SF1">
    <property type="entry name" value="N-ACETYLTRANSFERASE DOMAIN-CONTAINING PROTEIN"/>
    <property type="match status" value="1"/>
</dbReference>
<dbReference type="Proteomes" id="UP000799753">
    <property type="component" value="Unassembled WGS sequence"/>
</dbReference>
<dbReference type="SUPFAM" id="SSF55729">
    <property type="entry name" value="Acyl-CoA N-acyltransferases (Nat)"/>
    <property type="match status" value="1"/>
</dbReference>
<dbReference type="GO" id="GO:0016747">
    <property type="term" value="F:acyltransferase activity, transferring groups other than amino-acyl groups"/>
    <property type="evidence" value="ECO:0007669"/>
    <property type="project" value="InterPro"/>
</dbReference>
<dbReference type="EMBL" id="MU006793">
    <property type="protein sequence ID" value="KAF2637418.1"/>
    <property type="molecule type" value="Genomic_DNA"/>
</dbReference>
<dbReference type="PANTHER" id="PTHR43792">
    <property type="entry name" value="GNAT FAMILY, PUTATIVE (AFU_ORTHOLOGUE AFUA_3G00765)-RELATED-RELATED"/>
    <property type="match status" value="1"/>
</dbReference>
<keyword evidence="3" id="KW-1185">Reference proteome</keyword>
<keyword evidence="2" id="KW-0808">Transferase</keyword>
<dbReference type="InterPro" id="IPR051531">
    <property type="entry name" value="N-acetyltransferase"/>
</dbReference>
<evidence type="ECO:0000259" key="1">
    <source>
        <dbReference type="Pfam" id="PF13302"/>
    </source>
</evidence>
<feature type="domain" description="N-acetyltransferase" evidence="1">
    <location>
        <begin position="23"/>
        <end position="186"/>
    </location>
</feature>
<dbReference type="Pfam" id="PF13302">
    <property type="entry name" value="Acetyltransf_3"/>
    <property type="match status" value="1"/>
</dbReference>
<proteinExistence type="predicted"/>
<dbReference type="InterPro" id="IPR000182">
    <property type="entry name" value="GNAT_dom"/>
</dbReference>
<dbReference type="OrthoDB" id="630895at2759"/>
<protein>
    <submittedName>
        <fullName evidence="2">Acyl-CoA N-acyltransferase</fullName>
    </submittedName>
</protein>
<dbReference type="Gene3D" id="3.40.630.30">
    <property type="match status" value="1"/>
</dbReference>